<organism evidence="2 3">
    <name type="scientific">Candidatus Accumulibacter aalborgensis</name>
    <dbReference type="NCBI Taxonomy" id="1860102"/>
    <lineage>
        <taxon>Bacteria</taxon>
        <taxon>Pseudomonadati</taxon>
        <taxon>Pseudomonadota</taxon>
        <taxon>Betaproteobacteria</taxon>
        <taxon>Candidatus Accumulibacter</taxon>
    </lineage>
</organism>
<dbReference type="Proteomes" id="UP000199169">
    <property type="component" value="Unassembled WGS sequence"/>
</dbReference>
<reference evidence="2 3" key="1">
    <citation type="submission" date="2016-06" db="EMBL/GenBank/DDBJ databases">
        <authorList>
            <person name="Kjaerup R.B."/>
            <person name="Dalgaard T.S."/>
            <person name="Juul-Madsen H.R."/>
        </authorList>
    </citation>
    <scope>NUCLEOTIDE SEQUENCE [LARGE SCALE GENOMIC DNA]</scope>
    <source>
        <strain evidence="2">3</strain>
    </source>
</reference>
<dbReference type="EMBL" id="FLQX01000163">
    <property type="protein sequence ID" value="SBT10039.1"/>
    <property type="molecule type" value="Genomic_DNA"/>
</dbReference>
<dbReference type="AlphaFoldDB" id="A0A1A8XYK1"/>
<evidence type="ECO:0000313" key="3">
    <source>
        <dbReference type="Proteomes" id="UP000199169"/>
    </source>
</evidence>
<protein>
    <submittedName>
        <fullName evidence="2">Uncharacterized protein</fullName>
    </submittedName>
</protein>
<name>A0A1A8XYK1_9PROT</name>
<accession>A0A1A8XYK1</accession>
<gene>
    <name evidence="2" type="ORF">ACCAA_820002</name>
</gene>
<evidence type="ECO:0000313" key="2">
    <source>
        <dbReference type="EMBL" id="SBT10039.1"/>
    </source>
</evidence>
<evidence type="ECO:0000256" key="1">
    <source>
        <dbReference type="SAM" id="MobiDB-lite"/>
    </source>
</evidence>
<proteinExistence type="predicted"/>
<keyword evidence="3" id="KW-1185">Reference proteome</keyword>
<feature type="region of interest" description="Disordered" evidence="1">
    <location>
        <begin position="50"/>
        <end position="81"/>
    </location>
</feature>
<sequence>MVLAVRAKAMAAGMRNEVVVGTVTALNLHHRTVRAAAVLDRRQRLHLVKAQPGTKLREEVGSEFGDDGSEADHRGAPLARQ</sequence>